<keyword evidence="1" id="KW-0808">Transferase</keyword>
<gene>
    <name evidence="3" type="ORF">GCM10009825_31270</name>
</gene>
<dbReference type="PANTHER" id="PTHR48207:SF3">
    <property type="entry name" value="SUCCINATE--HYDROXYMETHYLGLUTARATE COA-TRANSFERASE"/>
    <property type="match status" value="1"/>
</dbReference>
<sequence length="423" mass="43371">MIPTPGAQPGSAARDAAQEPADMPAGPLSGLLVADFSRVLAGPLATMTLADLGARVIKVERPGAGDDTRSWGPPYSPTGATYFESANRNKESVCLDLADPGDLQLARELALRADVLVENFKPGGMAKLGLGYAELSAANPGLIYASITGFGSTGGANLMGYDFIVQALGGLMSITGEKDGSPTKAGVALVDVLTAKDTTIGVLAALAARRVSGRGAHLELNLLSSLQGALANQGQAFLGAGKVPHRMGSAHPSIVPYQLLECADAPLAVACGNDGQFAKLTQVLGIAGLASDPRFATNNARVEHRTELVPLLEDALSASSALTWQGKLIDAGVPAGHVAGIDEGLEYAESLGLEPTIEVRNAAGQPAGRQIRHPITWTPAFPTPAAAPPSLGEHSDPVRAWLSDRADRANQSGARPSAVPARG</sequence>
<dbReference type="Gene3D" id="3.30.1540.10">
    <property type="entry name" value="formyl-coa transferase, domain 3"/>
    <property type="match status" value="1"/>
</dbReference>
<evidence type="ECO:0000256" key="1">
    <source>
        <dbReference type="ARBA" id="ARBA00022679"/>
    </source>
</evidence>
<dbReference type="EMBL" id="BAAAQB010000038">
    <property type="protein sequence ID" value="GAA2142082.1"/>
    <property type="molecule type" value="Genomic_DNA"/>
</dbReference>
<dbReference type="InterPro" id="IPR003673">
    <property type="entry name" value="CoA-Trfase_fam_III"/>
</dbReference>
<dbReference type="Proteomes" id="UP001500102">
    <property type="component" value="Unassembled WGS sequence"/>
</dbReference>
<keyword evidence="4" id="KW-1185">Reference proteome</keyword>
<accession>A0ABN2ZH05</accession>
<feature type="region of interest" description="Disordered" evidence="2">
    <location>
        <begin position="379"/>
        <end position="423"/>
    </location>
</feature>
<reference evidence="3 4" key="1">
    <citation type="journal article" date="2019" name="Int. J. Syst. Evol. Microbiol.">
        <title>The Global Catalogue of Microorganisms (GCM) 10K type strain sequencing project: providing services to taxonomists for standard genome sequencing and annotation.</title>
        <authorList>
            <consortium name="The Broad Institute Genomics Platform"/>
            <consortium name="The Broad Institute Genome Sequencing Center for Infectious Disease"/>
            <person name="Wu L."/>
            <person name="Ma J."/>
        </authorList>
    </citation>
    <scope>NUCLEOTIDE SEQUENCE [LARGE SCALE GENOMIC DNA]</scope>
    <source>
        <strain evidence="3 4">JCM 15921</strain>
    </source>
</reference>
<dbReference type="Pfam" id="PF02515">
    <property type="entry name" value="CoA_transf_3"/>
    <property type="match status" value="1"/>
</dbReference>
<evidence type="ECO:0000313" key="4">
    <source>
        <dbReference type="Proteomes" id="UP001500102"/>
    </source>
</evidence>
<name>A0ABN2ZH05_9MICC</name>
<feature type="compositionally biased region" description="Basic and acidic residues" evidence="2">
    <location>
        <begin position="393"/>
        <end position="408"/>
    </location>
</feature>
<dbReference type="Gene3D" id="3.40.50.10540">
    <property type="entry name" value="Crotonobetainyl-coa:carnitine coa-transferase, domain 1"/>
    <property type="match status" value="1"/>
</dbReference>
<dbReference type="InterPro" id="IPR023606">
    <property type="entry name" value="CoA-Trfase_III_dom_1_sf"/>
</dbReference>
<comment type="caution">
    <text evidence="3">The sequence shown here is derived from an EMBL/GenBank/DDBJ whole genome shotgun (WGS) entry which is preliminary data.</text>
</comment>
<feature type="region of interest" description="Disordered" evidence="2">
    <location>
        <begin position="1"/>
        <end position="23"/>
    </location>
</feature>
<dbReference type="SUPFAM" id="SSF89796">
    <property type="entry name" value="CoA-transferase family III (CaiB/BaiF)"/>
    <property type="match status" value="1"/>
</dbReference>
<dbReference type="InterPro" id="IPR050483">
    <property type="entry name" value="CoA-transferase_III_domain"/>
</dbReference>
<dbReference type="InterPro" id="IPR044855">
    <property type="entry name" value="CoA-Trfase_III_dom3_sf"/>
</dbReference>
<evidence type="ECO:0000256" key="2">
    <source>
        <dbReference type="SAM" id="MobiDB-lite"/>
    </source>
</evidence>
<evidence type="ECO:0000313" key="3">
    <source>
        <dbReference type="EMBL" id="GAA2142082.1"/>
    </source>
</evidence>
<protein>
    <submittedName>
        <fullName evidence="3">CaiB/BaiF CoA-transferase family protein</fullName>
    </submittedName>
</protein>
<dbReference type="PANTHER" id="PTHR48207">
    <property type="entry name" value="SUCCINATE--HYDROXYMETHYLGLUTARATE COA-TRANSFERASE"/>
    <property type="match status" value="1"/>
</dbReference>
<proteinExistence type="predicted"/>
<organism evidence="3 4">
    <name type="scientific">Arthrobacter humicola</name>
    <dbReference type="NCBI Taxonomy" id="409291"/>
    <lineage>
        <taxon>Bacteria</taxon>
        <taxon>Bacillati</taxon>
        <taxon>Actinomycetota</taxon>
        <taxon>Actinomycetes</taxon>
        <taxon>Micrococcales</taxon>
        <taxon>Micrococcaceae</taxon>
        <taxon>Arthrobacter</taxon>
    </lineage>
</organism>